<protein>
    <submittedName>
        <fullName evidence="2">Uncharacterized protein</fullName>
    </submittedName>
</protein>
<name>A0ABY3ZYB8_9STAP</name>
<dbReference type="RefSeq" id="WP_243366099.1">
    <property type="nucleotide sequence ID" value="NZ_CP094348.1"/>
</dbReference>
<accession>A0ABY3ZYB8</accession>
<evidence type="ECO:0000256" key="1">
    <source>
        <dbReference type="SAM" id="Phobius"/>
    </source>
</evidence>
<reference evidence="2" key="2">
    <citation type="submission" date="2022-04" db="EMBL/GenBank/DDBJ databases">
        <title>Antimicrobial genetic elements in methicillin-resistant Macrococcus armenti.</title>
        <authorList>
            <person name="Keller J.E."/>
            <person name="Schwendener S."/>
            <person name="Pantucek R."/>
            <person name="Perreten V."/>
        </authorList>
    </citation>
    <scope>NUCLEOTIDE SEQUENCE</scope>
    <source>
        <strain evidence="2">CCM 2609</strain>
    </source>
</reference>
<dbReference type="EMBL" id="CP094348">
    <property type="protein sequence ID" value="UOB20831.1"/>
    <property type="molecule type" value="Genomic_DNA"/>
</dbReference>
<reference evidence="2" key="1">
    <citation type="submission" date="2022-03" db="EMBL/GenBank/DDBJ databases">
        <authorList>
            <person name="Vrbovska V."/>
            <person name="Kovarovic V."/>
            <person name="Botka T."/>
            <person name="Pantucek R."/>
        </authorList>
    </citation>
    <scope>NUCLEOTIDE SEQUENCE</scope>
    <source>
        <strain evidence="2">CCM 2609</strain>
    </source>
</reference>
<keyword evidence="1" id="KW-0812">Transmembrane</keyword>
<keyword evidence="3" id="KW-1185">Reference proteome</keyword>
<keyword evidence="1" id="KW-1133">Transmembrane helix</keyword>
<keyword evidence="1" id="KW-0472">Membrane</keyword>
<gene>
    <name evidence="2" type="ORF">MRZ06_01725</name>
</gene>
<evidence type="ECO:0000313" key="2">
    <source>
        <dbReference type="EMBL" id="UOB20831.1"/>
    </source>
</evidence>
<evidence type="ECO:0000313" key="3">
    <source>
        <dbReference type="Proteomes" id="UP000830343"/>
    </source>
</evidence>
<proteinExistence type="predicted"/>
<dbReference type="Proteomes" id="UP000830343">
    <property type="component" value="Chromosome"/>
</dbReference>
<organism evidence="2 3">
    <name type="scientific">Macrococcus armenti</name>
    <dbReference type="NCBI Taxonomy" id="2875764"/>
    <lineage>
        <taxon>Bacteria</taxon>
        <taxon>Bacillati</taxon>
        <taxon>Bacillota</taxon>
        <taxon>Bacilli</taxon>
        <taxon>Bacillales</taxon>
        <taxon>Staphylococcaceae</taxon>
        <taxon>Macrococcus</taxon>
    </lineage>
</organism>
<sequence>MTEYKRSVIYEEQAIRNNKTIGPIGELVKLIDKKSVRIIVMILVITFFMFRIYMQ</sequence>
<feature type="transmembrane region" description="Helical" evidence="1">
    <location>
        <begin position="36"/>
        <end position="54"/>
    </location>
</feature>